<evidence type="ECO:0000313" key="3">
    <source>
        <dbReference type="Proteomes" id="UP001064489"/>
    </source>
</evidence>
<dbReference type="AlphaFoldDB" id="A0AAD5IK73"/>
<gene>
    <name evidence="2" type="ORF">LWI28_024054</name>
</gene>
<keyword evidence="3" id="KW-1185">Reference proteome</keyword>
<protein>
    <submittedName>
        <fullName evidence="2">Uncharacterized protein</fullName>
    </submittedName>
</protein>
<evidence type="ECO:0000313" key="2">
    <source>
        <dbReference type="EMBL" id="KAI9162119.1"/>
    </source>
</evidence>
<feature type="region of interest" description="Disordered" evidence="1">
    <location>
        <begin position="115"/>
        <end position="159"/>
    </location>
</feature>
<feature type="compositionally biased region" description="Basic and acidic residues" evidence="1">
    <location>
        <begin position="129"/>
        <end position="144"/>
    </location>
</feature>
<dbReference type="Proteomes" id="UP001064489">
    <property type="component" value="Chromosome 2"/>
</dbReference>
<reference evidence="2" key="2">
    <citation type="submission" date="2023-02" db="EMBL/GenBank/DDBJ databases">
        <authorList>
            <person name="Swenson N.G."/>
            <person name="Wegrzyn J.L."/>
            <person name="Mcevoy S.L."/>
        </authorList>
    </citation>
    <scope>NUCLEOTIDE SEQUENCE</scope>
    <source>
        <strain evidence="2">91603</strain>
        <tissue evidence="2">Leaf</tissue>
    </source>
</reference>
<feature type="compositionally biased region" description="Polar residues" evidence="1">
    <location>
        <begin position="48"/>
        <end position="61"/>
    </location>
</feature>
<name>A0AAD5IK73_ACENE</name>
<organism evidence="2 3">
    <name type="scientific">Acer negundo</name>
    <name type="common">Box elder</name>
    <dbReference type="NCBI Taxonomy" id="4023"/>
    <lineage>
        <taxon>Eukaryota</taxon>
        <taxon>Viridiplantae</taxon>
        <taxon>Streptophyta</taxon>
        <taxon>Embryophyta</taxon>
        <taxon>Tracheophyta</taxon>
        <taxon>Spermatophyta</taxon>
        <taxon>Magnoliopsida</taxon>
        <taxon>eudicotyledons</taxon>
        <taxon>Gunneridae</taxon>
        <taxon>Pentapetalae</taxon>
        <taxon>rosids</taxon>
        <taxon>malvids</taxon>
        <taxon>Sapindales</taxon>
        <taxon>Sapindaceae</taxon>
        <taxon>Hippocastanoideae</taxon>
        <taxon>Acereae</taxon>
        <taxon>Acer</taxon>
    </lineage>
</organism>
<comment type="caution">
    <text evidence="2">The sequence shown here is derived from an EMBL/GenBank/DDBJ whole genome shotgun (WGS) entry which is preliminary data.</text>
</comment>
<feature type="compositionally biased region" description="Pro residues" evidence="1">
    <location>
        <begin position="30"/>
        <end position="39"/>
    </location>
</feature>
<sequence>MNMIDRVDCDEGSQDEFDLQDHRRHHHPAPSLPPPPPPNKVAAALSEPKNTIATATAPSEPKNTITTATATAKRTQNMDTRCCYGVRNGAGGYTGIRNDAYTGARNGSYNRNADGGYNKIGNDKPMSGFDRKSGSKANEIKHGNNVENRPVKNNLKNGRVVKNSDGFAKSVGNRFEILNEEVEEIMNEGNQQTNSKPLSNKFKGKTVLSEIINAFGRQSSQPGKGNEKITKKLEKGVKRVPLQESASFSKGSMGSKSNLQGQQSTITVKEGEEHNSVSVLCQLHKEVHQFDIKEMEVAAS</sequence>
<dbReference type="EMBL" id="JAJSOW010000106">
    <property type="protein sequence ID" value="KAI9162119.1"/>
    <property type="molecule type" value="Genomic_DNA"/>
</dbReference>
<evidence type="ECO:0000256" key="1">
    <source>
        <dbReference type="SAM" id="MobiDB-lite"/>
    </source>
</evidence>
<accession>A0AAD5IK73</accession>
<feature type="region of interest" description="Disordered" evidence="1">
    <location>
        <begin position="240"/>
        <end position="270"/>
    </location>
</feature>
<feature type="compositionally biased region" description="Polar residues" evidence="1">
    <location>
        <begin position="244"/>
        <end position="267"/>
    </location>
</feature>
<reference evidence="2" key="1">
    <citation type="journal article" date="2022" name="Plant J.">
        <title>Strategies of tolerance reflected in two North American maple genomes.</title>
        <authorList>
            <person name="McEvoy S.L."/>
            <person name="Sezen U.U."/>
            <person name="Trouern-Trend A."/>
            <person name="McMahon S.M."/>
            <person name="Schaberg P.G."/>
            <person name="Yang J."/>
            <person name="Wegrzyn J.L."/>
            <person name="Swenson N.G."/>
        </authorList>
    </citation>
    <scope>NUCLEOTIDE SEQUENCE</scope>
    <source>
        <strain evidence="2">91603</strain>
    </source>
</reference>
<proteinExistence type="predicted"/>
<feature type="region of interest" description="Disordered" evidence="1">
    <location>
        <begin position="1"/>
        <end position="61"/>
    </location>
</feature>